<organism evidence="3 4">
    <name type="scientific">Aspergillus bertholletiae</name>
    <dbReference type="NCBI Taxonomy" id="1226010"/>
    <lineage>
        <taxon>Eukaryota</taxon>
        <taxon>Fungi</taxon>
        <taxon>Dikarya</taxon>
        <taxon>Ascomycota</taxon>
        <taxon>Pezizomycotina</taxon>
        <taxon>Eurotiomycetes</taxon>
        <taxon>Eurotiomycetidae</taxon>
        <taxon>Eurotiales</taxon>
        <taxon>Aspergillaceae</taxon>
        <taxon>Aspergillus</taxon>
        <taxon>Aspergillus subgen. Circumdati</taxon>
    </lineage>
</organism>
<evidence type="ECO:0008006" key="5">
    <source>
        <dbReference type="Google" id="ProtNLM"/>
    </source>
</evidence>
<dbReference type="AlphaFoldDB" id="A0A5N7BBU2"/>
<evidence type="ECO:0000256" key="2">
    <source>
        <dbReference type="SAM" id="SignalP"/>
    </source>
</evidence>
<name>A0A5N7BBU2_9EURO</name>
<keyword evidence="2" id="KW-0732">Signal</keyword>
<sequence length="217" mass="21618">MAQAIIQSASHPRQMDGMYKFLTLGALLATTALAADRSPALVARQVVELPCSYQGEKDCGSGCIPLSYTCCPDQRGGCPLGSYCDGLGCCPNGKTCTGPGGVITRPGSTISLTRTLTDTLTSTSTSTHTLTSSEAVPPIATPTSSSSSSSSQSVIPPPASSEVPSPSSTPAVPSSPSSSSSTPLASATSPPLHTGAASHLIPGFYAAAGLMVGAAIL</sequence>
<dbReference type="EMBL" id="ML736197">
    <property type="protein sequence ID" value="KAE8379238.1"/>
    <property type="molecule type" value="Genomic_DNA"/>
</dbReference>
<feature type="region of interest" description="Disordered" evidence="1">
    <location>
        <begin position="119"/>
        <end position="192"/>
    </location>
</feature>
<feature type="compositionally biased region" description="Low complexity" evidence="1">
    <location>
        <begin position="119"/>
        <end position="191"/>
    </location>
</feature>
<evidence type="ECO:0000256" key="1">
    <source>
        <dbReference type="SAM" id="MobiDB-lite"/>
    </source>
</evidence>
<keyword evidence="4" id="KW-1185">Reference proteome</keyword>
<feature type="chain" id="PRO_5025028753" description="GPI anchored serine-threonine rich protein" evidence="2">
    <location>
        <begin position="35"/>
        <end position="217"/>
    </location>
</feature>
<feature type="signal peptide" evidence="2">
    <location>
        <begin position="1"/>
        <end position="34"/>
    </location>
</feature>
<proteinExistence type="predicted"/>
<gene>
    <name evidence="3" type="ORF">BDV26DRAFT_291547</name>
</gene>
<accession>A0A5N7BBU2</accession>
<protein>
    <recommendedName>
        <fullName evidence="5">GPI anchored serine-threonine rich protein</fullName>
    </recommendedName>
</protein>
<evidence type="ECO:0000313" key="3">
    <source>
        <dbReference type="EMBL" id="KAE8379238.1"/>
    </source>
</evidence>
<reference evidence="3 4" key="1">
    <citation type="submission" date="2019-04" db="EMBL/GenBank/DDBJ databases">
        <title>Friends and foes A comparative genomics studyof 23 Aspergillus species from section Flavi.</title>
        <authorList>
            <consortium name="DOE Joint Genome Institute"/>
            <person name="Kjaerbolling I."/>
            <person name="Vesth T."/>
            <person name="Frisvad J.C."/>
            <person name="Nybo J.L."/>
            <person name="Theobald S."/>
            <person name="Kildgaard S."/>
            <person name="Isbrandt T."/>
            <person name="Kuo A."/>
            <person name="Sato A."/>
            <person name="Lyhne E.K."/>
            <person name="Kogle M.E."/>
            <person name="Wiebenga A."/>
            <person name="Kun R.S."/>
            <person name="Lubbers R.J."/>
            <person name="Makela M.R."/>
            <person name="Barry K."/>
            <person name="Chovatia M."/>
            <person name="Clum A."/>
            <person name="Daum C."/>
            <person name="Haridas S."/>
            <person name="He G."/>
            <person name="LaButti K."/>
            <person name="Lipzen A."/>
            <person name="Mondo S."/>
            <person name="Riley R."/>
            <person name="Salamov A."/>
            <person name="Simmons B.A."/>
            <person name="Magnuson J.K."/>
            <person name="Henrissat B."/>
            <person name="Mortensen U.H."/>
            <person name="Larsen T.O."/>
            <person name="Devries R.P."/>
            <person name="Grigoriev I.V."/>
            <person name="Machida M."/>
            <person name="Baker S.E."/>
            <person name="Andersen M.R."/>
        </authorList>
    </citation>
    <scope>NUCLEOTIDE SEQUENCE [LARGE SCALE GENOMIC DNA]</scope>
    <source>
        <strain evidence="3 4">IBT 29228</strain>
    </source>
</reference>
<evidence type="ECO:0000313" key="4">
    <source>
        <dbReference type="Proteomes" id="UP000326198"/>
    </source>
</evidence>
<dbReference type="Proteomes" id="UP000326198">
    <property type="component" value="Unassembled WGS sequence"/>
</dbReference>
<dbReference type="OrthoDB" id="5152093at2759"/>